<feature type="transmembrane region" description="Helical" evidence="1">
    <location>
        <begin position="194"/>
        <end position="214"/>
    </location>
</feature>
<feature type="transmembrane region" description="Helical" evidence="1">
    <location>
        <begin position="285"/>
        <end position="308"/>
    </location>
</feature>
<feature type="transmembrane region" description="Helical" evidence="1">
    <location>
        <begin position="314"/>
        <end position="334"/>
    </location>
</feature>
<keyword evidence="2" id="KW-0732">Signal</keyword>
<feature type="transmembrane region" description="Helical" evidence="1">
    <location>
        <begin position="251"/>
        <end position="273"/>
    </location>
</feature>
<feature type="chain" id="PRO_5002531581" evidence="2">
    <location>
        <begin position="27"/>
        <end position="542"/>
    </location>
</feature>
<dbReference type="EMBL" id="LBOZ01000010">
    <property type="protein sequence ID" value="KKP46497.1"/>
    <property type="molecule type" value="Genomic_DNA"/>
</dbReference>
<gene>
    <name evidence="3" type="ORF">UR38_C0010G0008</name>
</gene>
<protein>
    <submittedName>
        <fullName evidence="3">Uncharacterized protein</fullName>
    </submittedName>
</protein>
<feature type="transmembrane region" description="Helical" evidence="1">
    <location>
        <begin position="378"/>
        <end position="400"/>
    </location>
</feature>
<evidence type="ECO:0000313" key="3">
    <source>
        <dbReference type="EMBL" id="KKP46497.1"/>
    </source>
</evidence>
<keyword evidence="1" id="KW-0812">Transmembrane</keyword>
<organism evidence="3 4">
    <name type="scientific">Candidatus Woesebacteria bacterium GW2011_GWA2_33_28</name>
    <dbReference type="NCBI Taxonomy" id="1618561"/>
    <lineage>
        <taxon>Bacteria</taxon>
        <taxon>Candidatus Woeseibacteriota</taxon>
    </lineage>
</organism>
<dbReference type="Proteomes" id="UP000033995">
    <property type="component" value="Unassembled WGS sequence"/>
</dbReference>
<keyword evidence="1" id="KW-1133">Transmembrane helix</keyword>
<dbReference type="AlphaFoldDB" id="A0A0G0CT62"/>
<comment type="caution">
    <text evidence="3">The sequence shown here is derived from an EMBL/GenBank/DDBJ whole genome shotgun (WGS) entry which is preliminary data.</text>
</comment>
<feature type="transmembrane region" description="Helical" evidence="1">
    <location>
        <begin position="346"/>
        <end position="366"/>
    </location>
</feature>
<keyword evidence="1" id="KW-0472">Membrane</keyword>
<accession>A0A0G0CT62</accession>
<feature type="signal peptide" evidence="2">
    <location>
        <begin position="1"/>
        <end position="26"/>
    </location>
</feature>
<sequence length="542" mass="59274">MKKLALIILSFVLFINSLALPLTALAAPNPPPPTPTSAPTTSTSSWYDQDPFMWYLKVFDYKTSPASEIFGERYTAAQVQWILYSVGWGIINLVPGNPEAMVCLINKEPTGTCLDIVLNTLKELLNPLATNLDSNTAYKNPLINSILNNQISGVIYVKGILSKFSLVKTINAQGYGFNTGANAVQKLWIATRNLSYTLIVLAVIVMSFMIMFRVKISPQIVISVQSALPNVIFTIVLITFSYAIAGFAIDLMYVVIGLISQLLIASGLTNLSFADMFGSLNTSYVGGMFYLMYAYWVAFMYTAGVAFFSNLASFILGILIFIFSIIAILAIIFWSIKIIYVLLKNFALIMLTIAMGPLEILAGAFTGKLSFGGWFRKLLSYLAVYPVMGLLLFFSFFFLFQGGNADSKFASSVFGNPAYNYIGNNTWRPPFSGFALADDILWVVVSFVVFSNITKASEIIQAAIAGKPFAYGSAIGEAQAPIAGGSLYGLGRIAENKWPEPVRWIMSKTKKGVRPVPDGWADLADSINRPIQTVSGIFKGKG</sequence>
<name>A0A0G0CT62_9BACT</name>
<feature type="transmembrane region" description="Helical" evidence="1">
    <location>
        <begin position="226"/>
        <end position="245"/>
    </location>
</feature>
<evidence type="ECO:0000313" key="4">
    <source>
        <dbReference type="Proteomes" id="UP000033995"/>
    </source>
</evidence>
<evidence type="ECO:0000256" key="2">
    <source>
        <dbReference type="SAM" id="SignalP"/>
    </source>
</evidence>
<evidence type="ECO:0000256" key="1">
    <source>
        <dbReference type="SAM" id="Phobius"/>
    </source>
</evidence>
<reference evidence="3 4" key="1">
    <citation type="journal article" date="2015" name="Nature">
        <title>rRNA introns, odd ribosomes, and small enigmatic genomes across a large radiation of phyla.</title>
        <authorList>
            <person name="Brown C.T."/>
            <person name="Hug L.A."/>
            <person name="Thomas B.C."/>
            <person name="Sharon I."/>
            <person name="Castelle C.J."/>
            <person name="Singh A."/>
            <person name="Wilkins M.J."/>
            <person name="Williams K.H."/>
            <person name="Banfield J.F."/>
        </authorList>
    </citation>
    <scope>NUCLEOTIDE SEQUENCE [LARGE SCALE GENOMIC DNA]</scope>
</reference>
<proteinExistence type="predicted"/>